<dbReference type="OrthoDB" id="5599163at2759"/>
<dbReference type="STRING" id="436010.A0A166W3A1"/>
<sequence>VLKIIQDKVASGAYEPSNSSYQSRWFTVVKKDGESLRIVHDLQPLNAIVIKDASVPPHTEELAESYGARGCYAGLDLFVVFD</sequence>
<dbReference type="Gene3D" id="3.30.70.270">
    <property type="match status" value="1"/>
</dbReference>
<dbReference type="SUPFAM" id="SSF56672">
    <property type="entry name" value="DNA/RNA polymerases"/>
    <property type="match status" value="1"/>
</dbReference>
<dbReference type="InterPro" id="IPR043128">
    <property type="entry name" value="Rev_trsase/Diguanyl_cyclase"/>
</dbReference>
<feature type="non-terminal residue" evidence="1">
    <location>
        <position position="1"/>
    </location>
</feature>
<evidence type="ECO:0008006" key="3">
    <source>
        <dbReference type="Google" id="ProtNLM"/>
    </source>
</evidence>
<accession>A0A166W3A1</accession>
<evidence type="ECO:0000313" key="1">
    <source>
        <dbReference type="EMBL" id="KZP33325.1"/>
    </source>
</evidence>
<reference evidence="1 2" key="1">
    <citation type="journal article" date="2016" name="Mol. Biol. Evol.">
        <title>Comparative Genomics of Early-Diverging Mushroom-Forming Fungi Provides Insights into the Origins of Lignocellulose Decay Capabilities.</title>
        <authorList>
            <person name="Nagy L.G."/>
            <person name="Riley R."/>
            <person name="Tritt A."/>
            <person name="Adam C."/>
            <person name="Daum C."/>
            <person name="Floudas D."/>
            <person name="Sun H."/>
            <person name="Yadav J.S."/>
            <person name="Pangilinan J."/>
            <person name="Larsson K.H."/>
            <person name="Matsuura K."/>
            <person name="Barry K."/>
            <person name="Labutti K."/>
            <person name="Kuo R."/>
            <person name="Ohm R.A."/>
            <person name="Bhattacharya S.S."/>
            <person name="Shirouzu T."/>
            <person name="Yoshinaga Y."/>
            <person name="Martin F.M."/>
            <person name="Grigoriev I.V."/>
            <person name="Hibbett D.S."/>
        </authorList>
    </citation>
    <scope>NUCLEOTIDE SEQUENCE [LARGE SCALE GENOMIC DNA]</scope>
    <source>
        <strain evidence="1 2">CBS 109695</strain>
    </source>
</reference>
<protein>
    <recommendedName>
        <fullName evidence="3">DNA/RNA polymerase</fullName>
    </recommendedName>
</protein>
<organism evidence="1 2">
    <name type="scientific">Athelia psychrophila</name>
    <dbReference type="NCBI Taxonomy" id="1759441"/>
    <lineage>
        <taxon>Eukaryota</taxon>
        <taxon>Fungi</taxon>
        <taxon>Dikarya</taxon>
        <taxon>Basidiomycota</taxon>
        <taxon>Agaricomycotina</taxon>
        <taxon>Agaricomycetes</taxon>
        <taxon>Agaricomycetidae</taxon>
        <taxon>Atheliales</taxon>
        <taxon>Atheliaceae</taxon>
        <taxon>Athelia</taxon>
    </lineage>
</organism>
<dbReference type="Gene3D" id="3.10.10.10">
    <property type="entry name" value="HIV Type 1 Reverse Transcriptase, subunit A, domain 1"/>
    <property type="match status" value="1"/>
</dbReference>
<evidence type="ECO:0000313" key="2">
    <source>
        <dbReference type="Proteomes" id="UP000076532"/>
    </source>
</evidence>
<gene>
    <name evidence="1" type="ORF">FIBSPDRAFT_694107</name>
</gene>
<proteinExistence type="predicted"/>
<dbReference type="EMBL" id="KV417483">
    <property type="protein sequence ID" value="KZP33325.1"/>
    <property type="molecule type" value="Genomic_DNA"/>
</dbReference>
<dbReference type="AlphaFoldDB" id="A0A166W3A1"/>
<name>A0A166W3A1_9AGAM</name>
<feature type="non-terminal residue" evidence="1">
    <location>
        <position position="82"/>
    </location>
</feature>
<dbReference type="InterPro" id="IPR043502">
    <property type="entry name" value="DNA/RNA_pol_sf"/>
</dbReference>
<keyword evidence="2" id="KW-1185">Reference proteome</keyword>
<dbReference type="Proteomes" id="UP000076532">
    <property type="component" value="Unassembled WGS sequence"/>
</dbReference>